<dbReference type="Gene3D" id="3.30.70.1450">
    <property type="entry name" value="Regulator of K+ conductance, C-terminal domain"/>
    <property type="match status" value="1"/>
</dbReference>
<dbReference type="PANTHER" id="PTHR30445:SF8">
    <property type="entry name" value="K(+)_H(+) ANTIPORTER SUBUNIT KHTT"/>
    <property type="match status" value="1"/>
</dbReference>
<keyword evidence="4" id="KW-1185">Reference proteome</keyword>
<evidence type="ECO:0000313" key="2">
    <source>
        <dbReference type="EMBL" id="GFG48837.1"/>
    </source>
</evidence>
<evidence type="ECO:0000313" key="3">
    <source>
        <dbReference type="EMBL" id="PEG38095.1"/>
    </source>
</evidence>
<evidence type="ECO:0000259" key="1">
    <source>
        <dbReference type="PROSITE" id="PS51202"/>
    </source>
</evidence>
<dbReference type="RefSeq" id="WP_097940731.1">
    <property type="nucleotide sequence ID" value="NZ_BLKS01000001.1"/>
</dbReference>
<dbReference type="Pfam" id="PF25991">
    <property type="entry name" value="KhtT_N"/>
    <property type="match status" value="1"/>
</dbReference>
<reference evidence="2 5" key="2">
    <citation type="journal article" date="2019" name="Emerg. Microbes Infect.">
        <title>Comprehensive subspecies identification of 175 nontuberculous mycobacteria species based on 7547 genomic profiles.</title>
        <authorList>
            <person name="Matsumoto Y."/>
            <person name="Kinjo T."/>
            <person name="Motooka D."/>
            <person name="Nabeya D."/>
            <person name="Jung N."/>
            <person name="Uechi K."/>
            <person name="Horii T."/>
            <person name="Iida T."/>
            <person name="Fujita J."/>
            <person name="Nakamura S."/>
        </authorList>
    </citation>
    <scope>NUCLEOTIDE SEQUENCE [LARGE SCALE GENOMIC DNA]</scope>
    <source>
        <strain evidence="2 5">JCM 6377</strain>
    </source>
</reference>
<dbReference type="SUPFAM" id="SSF116726">
    <property type="entry name" value="TrkA C-terminal domain-like"/>
    <property type="match status" value="1"/>
</dbReference>
<dbReference type="Pfam" id="PF02080">
    <property type="entry name" value="TrkA_C"/>
    <property type="match status" value="1"/>
</dbReference>
<dbReference type="InterPro" id="IPR058776">
    <property type="entry name" value="KhtT-like_N"/>
</dbReference>
<reference evidence="3 4" key="1">
    <citation type="submission" date="2017-10" db="EMBL/GenBank/DDBJ databases">
        <title>The new phylogeny of genus Mycobacterium.</title>
        <authorList>
            <person name="Tortoli E."/>
            <person name="Trovato A."/>
            <person name="Cirillo D.M."/>
        </authorList>
    </citation>
    <scope>NUCLEOTIDE SEQUENCE [LARGE SCALE GENOMIC DNA]</scope>
    <source>
        <strain evidence="3 4">CCUG37673</strain>
    </source>
</reference>
<gene>
    <name evidence="3" type="ORF">CQY20_14225</name>
    <name evidence="2" type="ORF">MAGR_02780</name>
</gene>
<dbReference type="InterPro" id="IPR006037">
    <property type="entry name" value="RCK_C"/>
</dbReference>
<dbReference type="InterPro" id="IPR036721">
    <property type="entry name" value="RCK_C_sf"/>
</dbReference>
<dbReference type="Proteomes" id="UP000465302">
    <property type="component" value="Unassembled WGS sequence"/>
</dbReference>
<dbReference type="PIRSF" id="PIRSF005028">
    <property type="entry name" value="KhtT"/>
    <property type="match status" value="1"/>
</dbReference>
<dbReference type="EMBL" id="BLKS01000001">
    <property type="protein sequence ID" value="GFG48837.1"/>
    <property type="molecule type" value="Genomic_DNA"/>
</dbReference>
<dbReference type="Proteomes" id="UP000220914">
    <property type="component" value="Unassembled WGS sequence"/>
</dbReference>
<reference evidence="2" key="3">
    <citation type="submission" date="2020-02" db="EMBL/GenBank/DDBJ databases">
        <authorList>
            <person name="Matsumoto Y."/>
            <person name="Motooka D."/>
            <person name="Nakamura S."/>
        </authorList>
    </citation>
    <scope>NUCLEOTIDE SEQUENCE</scope>
    <source>
        <strain evidence="2">JCM 6377</strain>
    </source>
</reference>
<evidence type="ECO:0000313" key="5">
    <source>
        <dbReference type="Proteomes" id="UP000465302"/>
    </source>
</evidence>
<proteinExistence type="predicted"/>
<evidence type="ECO:0000313" key="4">
    <source>
        <dbReference type="Proteomes" id="UP000220914"/>
    </source>
</evidence>
<name>A0A2A7N219_MYCAG</name>
<dbReference type="PROSITE" id="PS51202">
    <property type="entry name" value="RCK_C"/>
    <property type="match status" value="1"/>
</dbReference>
<dbReference type="EMBL" id="PDCP01000022">
    <property type="protein sequence ID" value="PEG38095.1"/>
    <property type="molecule type" value="Genomic_DNA"/>
</dbReference>
<comment type="caution">
    <text evidence="3">The sequence shown here is derived from an EMBL/GenBank/DDBJ whole genome shotgun (WGS) entry which is preliminary data.</text>
</comment>
<dbReference type="GO" id="GO:0006813">
    <property type="term" value="P:potassium ion transport"/>
    <property type="evidence" value="ECO:0007669"/>
    <property type="project" value="InterPro"/>
</dbReference>
<dbReference type="InterPro" id="IPR050144">
    <property type="entry name" value="AAE_transporter"/>
</dbReference>
<dbReference type="AlphaFoldDB" id="A0A2A7N219"/>
<protein>
    <submittedName>
        <fullName evidence="3">Potassium transporter TrkA</fullName>
    </submittedName>
</protein>
<sequence>MDVTEVRLPGVGLRYEFDLDQGQRIGVVARRGGDFEIVLYGEEDPDEAQPLFRLTPEEAEVLAQILGAPRIAERFADLTREVPGLNADQVVVAPDSPYVDRPLGDTKARTRTGASIVAIVRDDEVLASPTPDAVLRARDVLVVIGTEDGIAGVRDLIAGR</sequence>
<dbReference type="GO" id="GO:0008324">
    <property type="term" value="F:monoatomic cation transmembrane transporter activity"/>
    <property type="evidence" value="ECO:0007669"/>
    <property type="project" value="InterPro"/>
</dbReference>
<dbReference type="InterPro" id="IPR026278">
    <property type="entry name" value="KhtT"/>
</dbReference>
<organism evidence="3 4">
    <name type="scientific">Mycolicibacterium agri</name>
    <name type="common">Mycobacterium agri</name>
    <dbReference type="NCBI Taxonomy" id="36811"/>
    <lineage>
        <taxon>Bacteria</taxon>
        <taxon>Bacillati</taxon>
        <taxon>Actinomycetota</taxon>
        <taxon>Actinomycetes</taxon>
        <taxon>Mycobacteriales</taxon>
        <taxon>Mycobacteriaceae</taxon>
        <taxon>Mycolicibacterium</taxon>
    </lineage>
</organism>
<feature type="domain" description="RCK C-terminal" evidence="1">
    <location>
        <begin position="73"/>
        <end position="159"/>
    </location>
</feature>
<dbReference type="OrthoDB" id="5242677at2"/>
<dbReference type="PANTHER" id="PTHR30445">
    <property type="entry name" value="K(+)_H(+) ANTIPORTER SUBUNIT KHTT"/>
    <property type="match status" value="1"/>
</dbReference>
<accession>A0A2A7N219</accession>